<evidence type="ECO:0000313" key="2">
    <source>
        <dbReference type="EMBL" id="EMH29197.1"/>
    </source>
</evidence>
<keyword evidence="1" id="KW-1133">Transmembrane helix</keyword>
<dbReference type="AlphaFoldDB" id="M3RCW4"/>
<dbReference type="EMBL" id="APDY01000039">
    <property type="protein sequence ID" value="EMH29197.1"/>
    <property type="molecule type" value="Genomic_DNA"/>
</dbReference>
<name>M3RCW4_HELPX</name>
<reference evidence="2 3" key="1">
    <citation type="submission" date="2012-12" db="EMBL/GenBank/DDBJ databases">
        <authorList>
            <person name="Weinstock G."/>
            <person name="Sodergren E."/>
            <person name="Lobos E.A."/>
            <person name="Fulton L."/>
            <person name="Fulton R."/>
            <person name="Courtney L."/>
            <person name="Fronick C."/>
            <person name="O'Laughlin M."/>
            <person name="Godfrey J."/>
            <person name="Wilson R.M."/>
            <person name="Miner T."/>
            <person name="Farmer C."/>
            <person name="Delehaunty K."/>
            <person name="Cordes M."/>
            <person name="Minx P."/>
            <person name="Tomlinson C."/>
            <person name="Chen J."/>
            <person name="Wollam A."/>
            <person name="Pepin K.H."/>
            <person name="Bhonagiri V."/>
            <person name="Zhang X."/>
            <person name="Suruliraj S."/>
            <person name="Antonio M."/>
            <person name="Secka O."/>
            <person name="Thomas J."/>
            <person name="Warren W."/>
            <person name="Mitreva M."/>
            <person name="Mardis E.R."/>
            <person name="Wilson R.K."/>
        </authorList>
    </citation>
    <scope>NUCLEOTIDE SEQUENCE [LARGE SCALE GENOMIC DNA]</scope>
    <source>
        <strain evidence="2 3">GAM265BSii</strain>
    </source>
</reference>
<sequence length="91" mass="10659">MKNVRLRFGVSFILFGKEKNVKKDSKILDAIMNIIFVIIVVYILFPWLPGLLFYNIWFFSITCYPILNNFYTPLVNLMFISLLCKIKGLCA</sequence>
<keyword evidence="1" id="KW-0472">Membrane</keyword>
<evidence type="ECO:0000313" key="3">
    <source>
        <dbReference type="Proteomes" id="UP000011872"/>
    </source>
</evidence>
<keyword evidence="1" id="KW-0812">Transmembrane</keyword>
<feature type="transmembrane region" description="Helical" evidence="1">
    <location>
        <begin position="27"/>
        <end position="45"/>
    </location>
</feature>
<feature type="transmembrane region" description="Helical" evidence="1">
    <location>
        <begin position="51"/>
        <end position="71"/>
    </location>
</feature>
<gene>
    <name evidence="2" type="ORF">HMPREF1421_00647</name>
</gene>
<accession>M3RCW4</accession>
<comment type="caution">
    <text evidence="2">The sequence shown here is derived from an EMBL/GenBank/DDBJ whole genome shotgun (WGS) entry which is preliminary data.</text>
</comment>
<dbReference type="HOGENOM" id="CLU_188324_0_0_7"/>
<proteinExistence type="predicted"/>
<protein>
    <submittedName>
        <fullName evidence="2">Uncharacterized protein</fullName>
    </submittedName>
</protein>
<organism evidence="2 3">
    <name type="scientific">Helicobacter pylori GAM265BSii</name>
    <dbReference type="NCBI Taxonomy" id="1159049"/>
    <lineage>
        <taxon>Bacteria</taxon>
        <taxon>Pseudomonadati</taxon>
        <taxon>Campylobacterota</taxon>
        <taxon>Epsilonproteobacteria</taxon>
        <taxon>Campylobacterales</taxon>
        <taxon>Helicobacteraceae</taxon>
        <taxon>Helicobacter</taxon>
    </lineage>
</organism>
<dbReference type="Proteomes" id="UP000011872">
    <property type="component" value="Unassembled WGS sequence"/>
</dbReference>
<evidence type="ECO:0000256" key="1">
    <source>
        <dbReference type="SAM" id="Phobius"/>
    </source>
</evidence>